<sequence>MGSYLGRFWKAAEKAGPEKGTRRMRAGREKRKFLAMWSAKVKGKELVVWRYSVKTFWASLITRGLYLARKLGRIGNLAMVLVVMVVVEK</sequence>
<name>W9RTR4_9ROSA</name>
<dbReference type="Proteomes" id="UP000030645">
    <property type="component" value="Unassembled WGS sequence"/>
</dbReference>
<reference evidence="2" key="1">
    <citation type="submission" date="2013-01" db="EMBL/GenBank/DDBJ databases">
        <title>Draft Genome Sequence of a Mulberry Tree, Morus notabilis C.K. Schneid.</title>
        <authorList>
            <person name="He N."/>
            <person name="Zhao S."/>
        </authorList>
    </citation>
    <scope>NUCLEOTIDE SEQUENCE</scope>
</reference>
<dbReference type="EMBL" id="KE345599">
    <property type="protein sequence ID" value="EXC08479.1"/>
    <property type="molecule type" value="Genomic_DNA"/>
</dbReference>
<dbReference type="AlphaFoldDB" id="W9RTR4"/>
<proteinExistence type="predicted"/>
<organism evidence="1 2">
    <name type="scientific">Morus notabilis</name>
    <dbReference type="NCBI Taxonomy" id="981085"/>
    <lineage>
        <taxon>Eukaryota</taxon>
        <taxon>Viridiplantae</taxon>
        <taxon>Streptophyta</taxon>
        <taxon>Embryophyta</taxon>
        <taxon>Tracheophyta</taxon>
        <taxon>Spermatophyta</taxon>
        <taxon>Magnoliopsida</taxon>
        <taxon>eudicotyledons</taxon>
        <taxon>Gunneridae</taxon>
        <taxon>Pentapetalae</taxon>
        <taxon>rosids</taxon>
        <taxon>fabids</taxon>
        <taxon>Rosales</taxon>
        <taxon>Moraceae</taxon>
        <taxon>Moreae</taxon>
        <taxon>Morus</taxon>
    </lineage>
</organism>
<gene>
    <name evidence="1" type="ORF">L484_009622</name>
</gene>
<accession>W9RTR4</accession>
<protein>
    <submittedName>
        <fullName evidence="1">Uncharacterized protein</fullName>
    </submittedName>
</protein>
<evidence type="ECO:0000313" key="1">
    <source>
        <dbReference type="EMBL" id="EXC08479.1"/>
    </source>
</evidence>
<keyword evidence="2" id="KW-1185">Reference proteome</keyword>
<evidence type="ECO:0000313" key="2">
    <source>
        <dbReference type="Proteomes" id="UP000030645"/>
    </source>
</evidence>